<dbReference type="SUPFAM" id="SSF89447">
    <property type="entry name" value="AbrB/MazE/MraZ-like"/>
    <property type="match status" value="1"/>
</dbReference>
<dbReference type="EMBL" id="LAHO01000008">
    <property type="protein sequence ID" value="KKO45679.1"/>
    <property type="molecule type" value="Genomic_DNA"/>
</dbReference>
<dbReference type="InterPro" id="IPR007159">
    <property type="entry name" value="SpoVT-AbrB_dom"/>
</dbReference>
<dbReference type="PROSITE" id="PS51740">
    <property type="entry name" value="SPOVT_ABRB"/>
    <property type="match status" value="1"/>
</dbReference>
<keyword evidence="2" id="KW-0238">DNA-binding</keyword>
<dbReference type="Pfam" id="PF04014">
    <property type="entry name" value="MazE_antitoxin"/>
    <property type="match status" value="1"/>
</dbReference>
<comment type="similarity">
    <text evidence="1">Belongs to the VapB family.</text>
</comment>
<dbReference type="InterPro" id="IPR051734">
    <property type="entry name" value="VapB_TA_antitoxins"/>
</dbReference>
<proteinExistence type="inferred from homology"/>
<evidence type="ECO:0000313" key="5">
    <source>
        <dbReference type="Proteomes" id="UP000034228"/>
    </source>
</evidence>
<dbReference type="STRING" id="336831.WG68_09890"/>
<dbReference type="PATRIC" id="fig|336831.14.peg.280"/>
<dbReference type="GO" id="GO:0003677">
    <property type="term" value="F:DNA binding"/>
    <property type="evidence" value="ECO:0007669"/>
    <property type="project" value="UniProtKB-UniRule"/>
</dbReference>
<dbReference type="PANTHER" id="PTHR37550:SF3">
    <property type="entry name" value="ANTITOXIN VAPB1"/>
    <property type="match status" value="1"/>
</dbReference>
<dbReference type="InterPro" id="IPR037914">
    <property type="entry name" value="SpoVT-AbrB_sf"/>
</dbReference>
<reference evidence="4 5" key="1">
    <citation type="submission" date="2015-03" db="EMBL/GenBank/DDBJ databases">
        <title>Draft genome sequences of two protease-producing strains of Arsukibacterium isolated from two cold and alkaline environments.</title>
        <authorList>
            <person name="Lylloff J.E."/>
            <person name="Skov L.B."/>
            <person name="Jepsen M."/>
            <person name="Hallin P.F."/>
            <person name="Sorensen S.J."/>
            <person name="Stougaard P."/>
            <person name="Glaring M.A."/>
        </authorList>
    </citation>
    <scope>NUCLEOTIDE SEQUENCE [LARGE SCALE GENOMIC DNA]</scope>
    <source>
        <strain evidence="4 5">GCM72</strain>
    </source>
</reference>
<dbReference type="PANTHER" id="PTHR37550">
    <property type="entry name" value="ANTITOXIN VAPB1"/>
    <property type="match status" value="1"/>
</dbReference>
<evidence type="ECO:0000313" key="4">
    <source>
        <dbReference type="EMBL" id="KKO45679.1"/>
    </source>
</evidence>
<gene>
    <name evidence="4" type="ORF">WG68_09890</name>
</gene>
<dbReference type="SMART" id="SM00966">
    <property type="entry name" value="SpoVT_AbrB"/>
    <property type="match status" value="1"/>
</dbReference>
<dbReference type="InterPro" id="IPR047976">
    <property type="entry name" value="Anti_VapB2-like"/>
</dbReference>
<dbReference type="AlphaFoldDB" id="A0A0M2V5K5"/>
<evidence type="ECO:0000256" key="2">
    <source>
        <dbReference type="PROSITE-ProRule" id="PRU01076"/>
    </source>
</evidence>
<dbReference type="NCBIfam" id="NF040493">
    <property type="entry name" value="TA_anti_VapB"/>
    <property type="match status" value="1"/>
</dbReference>
<dbReference type="RefSeq" id="WP_046557524.1">
    <property type="nucleotide sequence ID" value="NZ_LAHO01000008.1"/>
</dbReference>
<accession>A0A0M2V5K5</accession>
<feature type="domain" description="SpoVT-AbrB" evidence="3">
    <location>
        <begin position="4"/>
        <end position="45"/>
    </location>
</feature>
<dbReference type="Gene3D" id="2.10.260.10">
    <property type="match status" value="1"/>
</dbReference>
<sequence length="75" mass="8286">MKTAALFTNGRSQAVRIPKEYEFEGVAEVEISREGDTLVLRPARKSWASFASAPAADADFMQERADIVEDGRVLL</sequence>
<dbReference type="Proteomes" id="UP000034228">
    <property type="component" value="Unassembled WGS sequence"/>
</dbReference>
<comment type="caution">
    <text evidence="4">The sequence shown here is derived from an EMBL/GenBank/DDBJ whole genome shotgun (WGS) entry which is preliminary data.</text>
</comment>
<evidence type="ECO:0000259" key="3">
    <source>
        <dbReference type="PROSITE" id="PS51740"/>
    </source>
</evidence>
<organism evidence="4 5">
    <name type="scientific">Arsukibacterium ikkense</name>
    <dbReference type="NCBI Taxonomy" id="336831"/>
    <lineage>
        <taxon>Bacteria</taxon>
        <taxon>Pseudomonadati</taxon>
        <taxon>Pseudomonadota</taxon>
        <taxon>Gammaproteobacteria</taxon>
        <taxon>Chromatiales</taxon>
        <taxon>Chromatiaceae</taxon>
        <taxon>Arsukibacterium</taxon>
    </lineage>
</organism>
<keyword evidence="5" id="KW-1185">Reference proteome</keyword>
<name>A0A0M2V5K5_9GAMM</name>
<dbReference type="OrthoDB" id="5298361at2"/>
<evidence type="ECO:0000256" key="1">
    <source>
        <dbReference type="ARBA" id="ARBA00007924"/>
    </source>
</evidence>
<protein>
    <recommendedName>
        <fullName evidence="3">SpoVT-AbrB domain-containing protein</fullName>
    </recommendedName>
</protein>